<gene>
    <name evidence="3" type="ORF">CDH04_01315</name>
    <name evidence="4" type="ORF">FZC43_01315</name>
</gene>
<dbReference type="AlphaFoldDB" id="A0A2Z4XWQ0"/>
<protein>
    <recommendedName>
        <fullName evidence="7">17 kDa lipoprotein</fullName>
    </recommendedName>
</protein>
<name>A0A2Z4XWQ0_9GAMM</name>
<dbReference type="RefSeq" id="WP_112869313.1">
    <property type="nucleotide sequence ID" value="NZ_CP021781.1"/>
</dbReference>
<dbReference type="NCBIfam" id="NF038367">
    <property type="entry name" value="OM_lipo_TUL4"/>
    <property type="match status" value="1"/>
</dbReference>
<dbReference type="OrthoDB" id="5625277at2"/>
<dbReference type="Proteomes" id="UP000251120">
    <property type="component" value="Chromosome"/>
</dbReference>
<evidence type="ECO:0000313" key="3">
    <source>
        <dbReference type="EMBL" id="AXA33139.1"/>
    </source>
</evidence>
<reference evidence="3 5" key="1">
    <citation type="submission" date="2017-06" db="EMBL/GenBank/DDBJ databases">
        <title>Complete genome of Francisella adeliensis.</title>
        <authorList>
            <person name="Vallesi A."/>
            <person name="Sjodin A."/>
        </authorList>
    </citation>
    <scope>NUCLEOTIDE SEQUENCE [LARGE SCALE GENOMIC DNA]</scope>
    <source>
        <strain evidence="3 5">FDC440</strain>
    </source>
</reference>
<dbReference type="EMBL" id="CP021781">
    <property type="protein sequence ID" value="AXA33139.1"/>
    <property type="molecule type" value="Genomic_DNA"/>
</dbReference>
<evidence type="ECO:0008006" key="7">
    <source>
        <dbReference type="Google" id="ProtNLM"/>
    </source>
</evidence>
<dbReference type="Proteomes" id="UP000681131">
    <property type="component" value="Chromosome"/>
</dbReference>
<evidence type="ECO:0000256" key="2">
    <source>
        <dbReference type="SAM" id="SignalP"/>
    </source>
</evidence>
<feature type="compositionally biased region" description="Polar residues" evidence="1">
    <location>
        <begin position="31"/>
        <end position="46"/>
    </location>
</feature>
<sequence>MKNIIKFGAITMTVAALASCSTFGFGDDSKSANTSDSANDTQTVQVNPDAVSADSSTPVSKISLKQDGDQLKATIYTTYNNNPNGSVKLQWKAPEGTKCYDTSFPITKYGEKNDMTWATVQVKQGKNECKGDWTANVEFDGDIIATDTLNVN</sequence>
<evidence type="ECO:0000313" key="6">
    <source>
        <dbReference type="Proteomes" id="UP000681131"/>
    </source>
</evidence>
<dbReference type="EMBL" id="CP043424">
    <property type="protein sequence ID" value="QIW11368.1"/>
    <property type="molecule type" value="Genomic_DNA"/>
</dbReference>
<dbReference type="PROSITE" id="PS51257">
    <property type="entry name" value="PROKAR_LIPOPROTEIN"/>
    <property type="match status" value="1"/>
</dbReference>
<keyword evidence="2" id="KW-0732">Signal</keyword>
<evidence type="ECO:0000313" key="5">
    <source>
        <dbReference type="Proteomes" id="UP000251120"/>
    </source>
</evidence>
<feature type="region of interest" description="Disordered" evidence="1">
    <location>
        <begin position="31"/>
        <end position="60"/>
    </location>
</feature>
<feature type="chain" id="PRO_5016387735" description="17 kDa lipoprotein" evidence="2">
    <location>
        <begin position="19"/>
        <end position="152"/>
    </location>
</feature>
<evidence type="ECO:0000313" key="4">
    <source>
        <dbReference type="EMBL" id="QIW11368.1"/>
    </source>
</evidence>
<dbReference type="KEGG" id="fad:CDH04_01315"/>
<keyword evidence="6" id="KW-1185">Reference proteome</keyword>
<feature type="signal peptide" evidence="2">
    <location>
        <begin position="1"/>
        <end position="18"/>
    </location>
</feature>
<evidence type="ECO:0000256" key="1">
    <source>
        <dbReference type="SAM" id="MobiDB-lite"/>
    </source>
</evidence>
<reference evidence="4 6" key="2">
    <citation type="submission" date="2019-08" db="EMBL/GenBank/DDBJ databases">
        <title>Complete genome sequences of Francisella adeliensis (FSC1325 and FSC1326).</title>
        <authorList>
            <person name="Ohrman C."/>
            <person name="Uneklint I."/>
            <person name="Vallesi A."/>
            <person name="Karlsson L."/>
            <person name="Sjodin A."/>
        </authorList>
    </citation>
    <scope>NUCLEOTIDE SEQUENCE [LARGE SCALE GENOMIC DNA]</scope>
    <source>
        <strain evidence="4 6">FSC1325</strain>
    </source>
</reference>
<accession>A0A2Z4XWQ0</accession>
<proteinExistence type="predicted"/>
<organism evidence="3 5">
    <name type="scientific">Francisella adeliensis</name>
    <dbReference type="NCBI Taxonomy" id="2007306"/>
    <lineage>
        <taxon>Bacteria</taxon>
        <taxon>Pseudomonadati</taxon>
        <taxon>Pseudomonadota</taxon>
        <taxon>Gammaproteobacteria</taxon>
        <taxon>Thiotrichales</taxon>
        <taxon>Francisellaceae</taxon>
        <taxon>Francisella</taxon>
    </lineage>
</organism>